<dbReference type="InterPro" id="IPR036397">
    <property type="entry name" value="RNaseH_sf"/>
</dbReference>
<proteinExistence type="predicted"/>
<reference evidence="4" key="1">
    <citation type="journal article" date="2014" name="Nat. Genet.">
        <title>Genome and transcriptome of the porcine whipworm Trichuris suis.</title>
        <authorList>
            <person name="Jex A.R."/>
            <person name="Nejsum P."/>
            <person name="Schwarz E.M."/>
            <person name="Hu L."/>
            <person name="Young N.D."/>
            <person name="Hall R.S."/>
            <person name="Korhonen P.K."/>
            <person name="Liao S."/>
            <person name="Thamsborg S."/>
            <person name="Xia J."/>
            <person name="Xu P."/>
            <person name="Wang S."/>
            <person name="Scheerlinck J.P."/>
            <person name="Hofmann A."/>
            <person name="Sternberg P.W."/>
            <person name="Wang J."/>
            <person name="Gasser R.B."/>
        </authorList>
    </citation>
    <scope>NUCLEOTIDE SEQUENCE [LARGE SCALE GENOMIC DNA]</scope>
    <source>
        <strain evidence="4">DCEP-RM93F</strain>
    </source>
</reference>
<dbReference type="PANTHER" id="PTHR37984">
    <property type="entry name" value="PROTEIN CBG26694"/>
    <property type="match status" value="1"/>
</dbReference>
<dbReference type="AlphaFoldDB" id="A0A085NAS7"/>
<dbReference type="SUPFAM" id="SSF53098">
    <property type="entry name" value="Ribonuclease H-like"/>
    <property type="match status" value="1"/>
</dbReference>
<dbReference type="Proteomes" id="UP000030758">
    <property type="component" value="Unassembled WGS sequence"/>
</dbReference>
<dbReference type="EMBL" id="KL367686">
    <property type="protein sequence ID" value="KFD60203.1"/>
    <property type="molecule type" value="Genomic_DNA"/>
</dbReference>
<dbReference type="EMBL" id="KL367523">
    <property type="protein sequence ID" value="KFD66573.1"/>
    <property type="molecule type" value="Genomic_DNA"/>
</dbReference>
<evidence type="ECO:0008006" key="5">
    <source>
        <dbReference type="Google" id="ProtNLM"/>
    </source>
</evidence>
<evidence type="ECO:0000256" key="1">
    <source>
        <dbReference type="SAM" id="MobiDB-lite"/>
    </source>
</evidence>
<evidence type="ECO:0000313" key="4">
    <source>
        <dbReference type="EMBL" id="KFD66573.1"/>
    </source>
</evidence>
<dbReference type="PANTHER" id="PTHR37984:SF12">
    <property type="entry name" value="RIBONUCLEASE H"/>
    <property type="match status" value="1"/>
</dbReference>
<evidence type="ECO:0000313" key="3">
    <source>
        <dbReference type="EMBL" id="KFD63541.1"/>
    </source>
</evidence>
<name>A0A085NAS7_9BILA</name>
<feature type="region of interest" description="Disordered" evidence="1">
    <location>
        <begin position="160"/>
        <end position="203"/>
    </location>
</feature>
<dbReference type="EMBL" id="KL367571">
    <property type="protein sequence ID" value="KFD63541.1"/>
    <property type="molecule type" value="Genomic_DNA"/>
</dbReference>
<evidence type="ECO:0000313" key="2">
    <source>
        <dbReference type="EMBL" id="KFD60203.1"/>
    </source>
</evidence>
<accession>A0A085NAS7</accession>
<dbReference type="InterPro" id="IPR012337">
    <property type="entry name" value="RNaseH-like_sf"/>
</dbReference>
<gene>
    <name evidence="4" type="ORF">M514_21261</name>
    <name evidence="3" type="ORF">M514_24254</name>
    <name evidence="2" type="ORF">M514_27619</name>
</gene>
<dbReference type="Gene3D" id="3.30.420.10">
    <property type="entry name" value="Ribonuclease H-like superfamily/Ribonuclease H"/>
    <property type="match status" value="1"/>
</dbReference>
<organism evidence="4">
    <name type="scientific">Trichuris suis</name>
    <name type="common">pig whipworm</name>
    <dbReference type="NCBI Taxonomy" id="68888"/>
    <lineage>
        <taxon>Eukaryota</taxon>
        <taxon>Metazoa</taxon>
        <taxon>Ecdysozoa</taxon>
        <taxon>Nematoda</taxon>
        <taxon>Enoplea</taxon>
        <taxon>Dorylaimia</taxon>
        <taxon>Trichinellida</taxon>
        <taxon>Trichuridae</taxon>
        <taxon>Trichuris</taxon>
    </lineage>
</organism>
<sequence length="203" mass="23013">MVAPYHPSSNGQAERMVQMTKESLKRIIAGDWSIRLARFLLSQHITPSSSTGFSPAELLMNRNLHTCLDLMHPDVHESLQEKKDSQASKAASKLRTFAPFSPVYMRKWGTGSKWRPATIVKRTGPVSYMLKTPDGETHKRHVDHLRSRQVALSEVVNAAPNEANQEEESPTNFTRLPPHSLRNDNASSARRRKRPKLFDDFVT</sequence>
<protein>
    <recommendedName>
        <fullName evidence="5">Integrase catalytic domain-containing protein</fullName>
    </recommendedName>
</protein>
<dbReference type="GO" id="GO:0003676">
    <property type="term" value="F:nucleic acid binding"/>
    <property type="evidence" value="ECO:0007669"/>
    <property type="project" value="InterPro"/>
</dbReference>
<dbReference type="InterPro" id="IPR050951">
    <property type="entry name" value="Retrovirus_Pol_polyprotein"/>
</dbReference>